<reference evidence="3 4" key="1">
    <citation type="submission" date="2019-07" db="EMBL/GenBank/DDBJ databases">
        <title>Draft genome assembly of a fouling barnacle, Amphibalanus amphitrite (Darwin, 1854): The first reference genome for Thecostraca.</title>
        <authorList>
            <person name="Kim W."/>
        </authorList>
    </citation>
    <scope>NUCLEOTIDE SEQUENCE [LARGE SCALE GENOMIC DNA]</scope>
    <source>
        <strain evidence="3">SNU_AA5</strain>
        <tissue evidence="3">Soma without cirri and trophi</tissue>
    </source>
</reference>
<feature type="domain" description="MiT/TFE transcription factors N-terminal" evidence="2">
    <location>
        <begin position="3"/>
        <end position="55"/>
    </location>
</feature>
<dbReference type="Pfam" id="PF15951">
    <property type="entry name" value="MITF_TFEB_C_3_N"/>
    <property type="match status" value="1"/>
</dbReference>
<dbReference type="InterPro" id="IPR031867">
    <property type="entry name" value="MiT/TFE_N"/>
</dbReference>
<feature type="region of interest" description="Disordered" evidence="1">
    <location>
        <begin position="1"/>
        <end position="20"/>
    </location>
</feature>
<proteinExistence type="predicted"/>
<protein>
    <recommendedName>
        <fullName evidence="2">MiT/TFE transcription factors N-terminal domain-containing protein</fullName>
    </recommendedName>
</protein>
<feature type="region of interest" description="Disordered" evidence="1">
    <location>
        <begin position="27"/>
        <end position="56"/>
    </location>
</feature>
<evidence type="ECO:0000313" key="4">
    <source>
        <dbReference type="Proteomes" id="UP000440578"/>
    </source>
</evidence>
<sequence>MDKVETRLQHPTPYHMLQNQKRQVREYLSNSGEPSPTEPAQIMSPPSNQTSTTSEATEWTLARLEGTLSVWLGVGHLKYLLK</sequence>
<accession>A0A6A4WCY2</accession>
<feature type="compositionally biased region" description="Polar residues" evidence="1">
    <location>
        <begin position="44"/>
        <end position="56"/>
    </location>
</feature>
<name>A0A6A4WCY2_AMPAM</name>
<organism evidence="3 4">
    <name type="scientific">Amphibalanus amphitrite</name>
    <name type="common">Striped barnacle</name>
    <name type="synonym">Balanus amphitrite</name>
    <dbReference type="NCBI Taxonomy" id="1232801"/>
    <lineage>
        <taxon>Eukaryota</taxon>
        <taxon>Metazoa</taxon>
        <taxon>Ecdysozoa</taxon>
        <taxon>Arthropoda</taxon>
        <taxon>Crustacea</taxon>
        <taxon>Multicrustacea</taxon>
        <taxon>Cirripedia</taxon>
        <taxon>Thoracica</taxon>
        <taxon>Thoracicalcarea</taxon>
        <taxon>Balanomorpha</taxon>
        <taxon>Balanoidea</taxon>
        <taxon>Balanidae</taxon>
        <taxon>Amphibalaninae</taxon>
        <taxon>Amphibalanus</taxon>
    </lineage>
</organism>
<dbReference type="EMBL" id="VIIS01000742">
    <property type="protein sequence ID" value="KAF0305557.1"/>
    <property type="molecule type" value="Genomic_DNA"/>
</dbReference>
<evidence type="ECO:0000259" key="2">
    <source>
        <dbReference type="Pfam" id="PF15951"/>
    </source>
</evidence>
<dbReference type="Proteomes" id="UP000440578">
    <property type="component" value="Unassembled WGS sequence"/>
</dbReference>
<dbReference type="AlphaFoldDB" id="A0A6A4WCY2"/>
<evidence type="ECO:0000313" key="3">
    <source>
        <dbReference type="EMBL" id="KAF0305557.1"/>
    </source>
</evidence>
<keyword evidence="4" id="KW-1185">Reference proteome</keyword>
<gene>
    <name evidence="3" type="ORF">FJT64_022806</name>
</gene>
<evidence type="ECO:0000256" key="1">
    <source>
        <dbReference type="SAM" id="MobiDB-lite"/>
    </source>
</evidence>
<comment type="caution">
    <text evidence="3">The sequence shown here is derived from an EMBL/GenBank/DDBJ whole genome shotgun (WGS) entry which is preliminary data.</text>
</comment>
<dbReference type="OrthoDB" id="6242697at2759"/>